<keyword evidence="2" id="KW-0732">Signal</keyword>
<feature type="compositionally biased region" description="Basic and acidic residues" evidence="1">
    <location>
        <begin position="27"/>
        <end position="50"/>
    </location>
</feature>
<feature type="region of interest" description="Disordered" evidence="1">
    <location>
        <begin position="103"/>
        <end position="124"/>
    </location>
</feature>
<evidence type="ECO:0000313" key="3">
    <source>
        <dbReference type="EMBL" id="SJZ84434.1"/>
    </source>
</evidence>
<dbReference type="EMBL" id="FUXC01000007">
    <property type="protein sequence ID" value="SJZ84434.1"/>
    <property type="molecule type" value="Genomic_DNA"/>
</dbReference>
<accession>A0A1T4NYT2</accession>
<proteinExistence type="predicted"/>
<organism evidence="3 4">
    <name type="scientific">Treponema berlinense</name>
    <dbReference type="NCBI Taxonomy" id="225004"/>
    <lineage>
        <taxon>Bacteria</taxon>
        <taxon>Pseudomonadati</taxon>
        <taxon>Spirochaetota</taxon>
        <taxon>Spirochaetia</taxon>
        <taxon>Spirochaetales</taxon>
        <taxon>Treponemataceae</taxon>
        <taxon>Treponema</taxon>
    </lineage>
</organism>
<reference evidence="3 4" key="1">
    <citation type="submission" date="2017-02" db="EMBL/GenBank/DDBJ databases">
        <authorList>
            <person name="Peterson S.W."/>
        </authorList>
    </citation>
    <scope>NUCLEOTIDE SEQUENCE [LARGE SCALE GENOMIC DNA]</scope>
    <source>
        <strain evidence="3 4">ATCC BAA-909</strain>
    </source>
</reference>
<dbReference type="GeneID" id="303367632"/>
<evidence type="ECO:0008006" key="5">
    <source>
        <dbReference type="Google" id="ProtNLM"/>
    </source>
</evidence>
<sequence>MKKSIKIILAAVLLSVFAGTSIFAKSPRAEEKNDQSRERAYQHRRNDFPPRPHFNMFDDDSVSVIGTIKKISSDASLITITNTDGKDETFALTPFTKICIPPERALNQQPENPEQKPELPPPCSTAADLQKDDWVIVKTAATDTKTPVAGIIFVSKKTVEKK</sequence>
<evidence type="ECO:0000256" key="2">
    <source>
        <dbReference type="SAM" id="SignalP"/>
    </source>
</evidence>
<name>A0A1T4NYT2_9SPIR</name>
<protein>
    <recommendedName>
        <fullName evidence="5">DUF5666 domain-containing protein</fullName>
    </recommendedName>
</protein>
<evidence type="ECO:0000313" key="4">
    <source>
        <dbReference type="Proteomes" id="UP000190395"/>
    </source>
</evidence>
<gene>
    <name evidence="3" type="ORF">SAMN02745152_01398</name>
</gene>
<feature type="region of interest" description="Disordered" evidence="1">
    <location>
        <begin position="26"/>
        <end position="53"/>
    </location>
</feature>
<evidence type="ECO:0000256" key="1">
    <source>
        <dbReference type="SAM" id="MobiDB-lite"/>
    </source>
</evidence>
<dbReference type="RefSeq" id="WP_078931136.1">
    <property type="nucleotide sequence ID" value="NZ_FUXC01000007.1"/>
</dbReference>
<feature type="signal peptide" evidence="2">
    <location>
        <begin position="1"/>
        <end position="24"/>
    </location>
</feature>
<dbReference type="Proteomes" id="UP000190395">
    <property type="component" value="Unassembled WGS sequence"/>
</dbReference>
<keyword evidence="4" id="KW-1185">Reference proteome</keyword>
<feature type="chain" id="PRO_5012775222" description="DUF5666 domain-containing protein" evidence="2">
    <location>
        <begin position="25"/>
        <end position="162"/>
    </location>
</feature>
<dbReference type="AlphaFoldDB" id="A0A1T4NYT2"/>